<dbReference type="EMBL" id="LCPE01000025">
    <property type="protein sequence ID" value="KKU92825.1"/>
    <property type="molecule type" value="Genomic_DNA"/>
</dbReference>
<reference evidence="1 2" key="1">
    <citation type="journal article" date="2015" name="Nature">
        <title>rRNA introns, odd ribosomes, and small enigmatic genomes across a large radiation of phyla.</title>
        <authorList>
            <person name="Brown C.T."/>
            <person name="Hug L.A."/>
            <person name="Thomas B.C."/>
            <person name="Sharon I."/>
            <person name="Castelle C.J."/>
            <person name="Singh A."/>
            <person name="Wilkins M.J."/>
            <person name="Williams K.H."/>
            <person name="Banfield J.F."/>
        </authorList>
    </citation>
    <scope>NUCLEOTIDE SEQUENCE [LARGE SCALE GENOMIC DNA]</scope>
</reference>
<accession>A0A0G1XES4</accession>
<comment type="caution">
    <text evidence="1">The sequence shown here is derived from an EMBL/GenBank/DDBJ whole genome shotgun (WGS) entry which is preliminary data.</text>
</comment>
<organism evidence="1 2">
    <name type="scientific">Candidatus Amesbacteria bacterium GW2011_GWC1_48_10</name>
    <dbReference type="NCBI Taxonomy" id="1618365"/>
    <lineage>
        <taxon>Bacteria</taxon>
        <taxon>Candidatus Amesiibacteriota</taxon>
    </lineage>
</organism>
<dbReference type="AlphaFoldDB" id="A0A0G1XES4"/>
<gene>
    <name evidence="1" type="ORF">UY22_C0025G0006</name>
</gene>
<dbReference type="Proteomes" id="UP000034877">
    <property type="component" value="Unassembled WGS sequence"/>
</dbReference>
<protein>
    <submittedName>
        <fullName evidence="1">Uncharacterized protein</fullName>
    </submittedName>
</protein>
<evidence type="ECO:0000313" key="2">
    <source>
        <dbReference type="Proteomes" id="UP000034877"/>
    </source>
</evidence>
<name>A0A0G1XES4_9BACT</name>
<proteinExistence type="predicted"/>
<evidence type="ECO:0000313" key="1">
    <source>
        <dbReference type="EMBL" id="KKU92825.1"/>
    </source>
</evidence>
<sequence length="39" mass="4621">MTKLYLDWLDNQHKQLWEKLDIFSHYKGVLAGDTAKPCN</sequence>